<dbReference type="GO" id="GO:0061711">
    <property type="term" value="F:tRNA N(6)-L-threonylcarbamoyladenine synthase activity"/>
    <property type="evidence" value="ECO:0007669"/>
    <property type="project" value="UniProtKB-EC"/>
</dbReference>
<dbReference type="CDD" id="cd24032">
    <property type="entry name" value="ASKHA_NBD_TsaB"/>
    <property type="match status" value="1"/>
</dbReference>
<dbReference type="Pfam" id="PF00814">
    <property type="entry name" value="TsaD"/>
    <property type="match status" value="1"/>
</dbReference>
<gene>
    <name evidence="5" type="primary">tsaB</name>
    <name evidence="5" type="ORF">RM530_13190</name>
</gene>
<evidence type="ECO:0000313" key="5">
    <source>
        <dbReference type="EMBL" id="MDT0498312.1"/>
    </source>
</evidence>
<accession>A0ABU2WML7</accession>
<dbReference type="Gene3D" id="3.30.420.40">
    <property type="match status" value="2"/>
</dbReference>
<evidence type="ECO:0000259" key="4">
    <source>
        <dbReference type="Pfam" id="PF00814"/>
    </source>
</evidence>
<reference evidence="5 6" key="1">
    <citation type="submission" date="2023-09" db="EMBL/GenBank/DDBJ databases">
        <authorList>
            <person name="Rey-Velasco X."/>
        </authorList>
    </citation>
    <scope>NUCLEOTIDE SEQUENCE [LARGE SCALE GENOMIC DNA]</scope>
    <source>
        <strain evidence="5 6">W345</strain>
    </source>
</reference>
<comment type="similarity">
    <text evidence="1">Belongs to the KAE1 / TsaD family. TsaB subfamily.</text>
</comment>
<proteinExistence type="inferred from homology"/>
<keyword evidence="6" id="KW-1185">Reference proteome</keyword>
<dbReference type="PANTHER" id="PTHR11735:SF11">
    <property type="entry name" value="TRNA THREONYLCARBAMOYLADENOSINE BIOSYNTHESIS PROTEIN TSAB"/>
    <property type="match status" value="1"/>
</dbReference>
<evidence type="ECO:0000256" key="1">
    <source>
        <dbReference type="ARBA" id="ARBA00010493"/>
    </source>
</evidence>
<dbReference type="EMBL" id="JAVRIC010000020">
    <property type="protein sequence ID" value="MDT0498312.1"/>
    <property type="molecule type" value="Genomic_DNA"/>
</dbReference>
<organism evidence="5 6">
    <name type="scientific">Banduia mediterranea</name>
    <dbReference type="NCBI Taxonomy" id="3075609"/>
    <lineage>
        <taxon>Bacteria</taxon>
        <taxon>Pseudomonadati</taxon>
        <taxon>Pseudomonadota</taxon>
        <taxon>Gammaproteobacteria</taxon>
        <taxon>Nevskiales</taxon>
        <taxon>Algiphilaceae</taxon>
        <taxon>Banduia</taxon>
    </lineage>
</organism>
<keyword evidence="5" id="KW-0808">Transferase</keyword>
<dbReference type="PANTHER" id="PTHR11735">
    <property type="entry name" value="TRNA N6-ADENOSINE THREONYLCARBAMOYLTRANSFERASE"/>
    <property type="match status" value="1"/>
</dbReference>
<name>A0ABU2WML7_9GAMM</name>
<dbReference type="InterPro" id="IPR022496">
    <property type="entry name" value="T6A_TsaB"/>
</dbReference>
<evidence type="ECO:0000256" key="3">
    <source>
        <dbReference type="ARBA" id="ARBA00032446"/>
    </source>
</evidence>
<protein>
    <recommendedName>
        <fullName evidence="2">tRNA threonylcarbamoyladenosine biosynthesis protein TsaB</fullName>
    </recommendedName>
    <alternativeName>
        <fullName evidence="3">t(6)A37 threonylcarbamoyladenosine biosynthesis protein TsaB</fullName>
    </alternativeName>
</protein>
<dbReference type="RefSeq" id="WP_311365715.1">
    <property type="nucleotide sequence ID" value="NZ_JAVRIC010000020.1"/>
</dbReference>
<keyword evidence="5" id="KW-0012">Acyltransferase</keyword>
<comment type="caution">
    <text evidence="5">The sequence shown here is derived from an EMBL/GenBank/DDBJ whole genome shotgun (WGS) entry which is preliminary data.</text>
</comment>
<evidence type="ECO:0000313" key="6">
    <source>
        <dbReference type="Proteomes" id="UP001254608"/>
    </source>
</evidence>
<dbReference type="InterPro" id="IPR000905">
    <property type="entry name" value="Gcp-like_dom"/>
</dbReference>
<dbReference type="NCBIfam" id="TIGR03725">
    <property type="entry name" value="T6A_YeaZ"/>
    <property type="match status" value="1"/>
</dbReference>
<sequence length="239" mass="24912">MNILAIDTATEACSVAVSRNGQVHARFEVVGRGHTQVLLPMLDEVLTEAGIRPAEIELFACGVGPGSFAGVRIGVGIVKGLALALERPVVAVSSLLLIAQQAFDRGADGPLAVSIDARMGEVYFAMFERGEDDLALETQAPIVCDPRQAPLPAGSVRGAGSGYTAAEGALATRFGEYLSSVDVNALPDAAAALRVAEAALRNGTAQSADALEPLYVRNQVALTMVEQAQLREQRSAGRD</sequence>
<evidence type="ECO:0000256" key="2">
    <source>
        <dbReference type="ARBA" id="ARBA00019012"/>
    </source>
</evidence>
<dbReference type="SUPFAM" id="SSF53067">
    <property type="entry name" value="Actin-like ATPase domain"/>
    <property type="match status" value="2"/>
</dbReference>
<feature type="domain" description="Gcp-like" evidence="4">
    <location>
        <begin position="28"/>
        <end position="134"/>
    </location>
</feature>
<dbReference type="Proteomes" id="UP001254608">
    <property type="component" value="Unassembled WGS sequence"/>
</dbReference>
<dbReference type="InterPro" id="IPR043129">
    <property type="entry name" value="ATPase_NBD"/>
</dbReference>